<dbReference type="PANTHER" id="PTHR43597">
    <property type="entry name" value="SULFUR ACCEPTOR PROTEIN CSDE"/>
    <property type="match status" value="1"/>
</dbReference>
<dbReference type="InterPro" id="IPR003808">
    <property type="entry name" value="Fe-S_metab-assoc_dom"/>
</dbReference>
<dbReference type="STRING" id="1401328.P856_717"/>
<evidence type="ECO:0000313" key="4">
    <source>
        <dbReference type="Proteomes" id="UP000018700"/>
    </source>
</evidence>
<dbReference type="AlphaFoldDB" id="V9TW39"/>
<dbReference type="Pfam" id="PF02657">
    <property type="entry name" value="SufE"/>
    <property type="match status" value="1"/>
</dbReference>
<keyword evidence="4" id="KW-1185">Reference proteome</keyword>
<dbReference type="Gene3D" id="3.90.1010.10">
    <property type="match status" value="1"/>
</dbReference>
<evidence type="ECO:0000313" key="3">
    <source>
        <dbReference type="EMBL" id="AHC73923.1"/>
    </source>
</evidence>
<gene>
    <name evidence="3" type="ORF">P856_717</name>
</gene>
<dbReference type="PANTHER" id="PTHR43597:SF5">
    <property type="entry name" value="SUFE-LIKE PROTEIN 2, CHLOROPLASTIC"/>
    <property type="match status" value="1"/>
</dbReference>
<dbReference type="PATRIC" id="fig|1401328.3.peg.726"/>
<dbReference type="Proteomes" id="UP000018700">
    <property type="component" value="Chromosome"/>
</dbReference>
<dbReference type="HOGENOM" id="CLU_124502_0_0_5"/>
<protein>
    <submittedName>
        <fullName evidence="3">Fe-S metabolism associated domain protein</fullName>
    </submittedName>
</protein>
<organism evidence="3 4">
    <name type="scientific">Candidatus Endolissoclinum faulkneri L5</name>
    <dbReference type="NCBI Taxonomy" id="1401328"/>
    <lineage>
        <taxon>Bacteria</taxon>
        <taxon>Pseudomonadati</taxon>
        <taxon>Pseudomonadota</taxon>
        <taxon>Alphaproteobacteria</taxon>
        <taxon>Rhodospirillales</taxon>
        <taxon>Rhodospirillaceae</taxon>
        <taxon>Candidatus Endolissoclinum</taxon>
    </lineage>
</organism>
<dbReference type="EMBL" id="CP006745">
    <property type="protein sequence ID" value="AHC73923.1"/>
    <property type="molecule type" value="Genomic_DNA"/>
</dbReference>
<evidence type="ECO:0000256" key="1">
    <source>
        <dbReference type="ARBA" id="ARBA00010282"/>
    </source>
</evidence>
<name>V9TW39_9PROT</name>
<dbReference type="eggNOG" id="COG2166">
    <property type="taxonomic scope" value="Bacteria"/>
</dbReference>
<comment type="similarity">
    <text evidence="1">Belongs to the SufE family.</text>
</comment>
<proteinExistence type="inferred from homology"/>
<sequence length="151" mass="17409">MNSMNQEFFENTLRTPIEEEKTKLIEEFAFFDNWTERYEYLIDLGRKHPPLEEVYKRDEFKLSGCQSQVWLVGERVGDRLLFQAMSDAVIVSGIIALLLRVYSNRTPQDIIDTEPDFIHAIGLDSHLSAIRNNGLSAMLKAIKGRAQSELD</sequence>
<dbReference type="KEGG" id="efk:P856_717"/>
<dbReference type="SUPFAM" id="SSF82649">
    <property type="entry name" value="SufE/NifU"/>
    <property type="match status" value="1"/>
</dbReference>
<accession>V9TW39</accession>
<feature type="domain" description="Fe-S metabolism associated" evidence="2">
    <location>
        <begin position="25"/>
        <end position="143"/>
    </location>
</feature>
<reference evidence="3 4" key="1">
    <citation type="journal article" date="2013" name="PLoS ONE">
        <title>Bacterial endosymbiosis in a chordate host: long-term co-evolution and conservation of secondary metabolism.</title>
        <authorList>
            <person name="Kwan J.C."/>
            <person name="Schmidt E.W."/>
        </authorList>
    </citation>
    <scope>NUCLEOTIDE SEQUENCE [LARGE SCALE GENOMIC DNA]</scope>
    <source>
        <strain evidence="4">faulkneri L5</strain>
    </source>
</reference>
<evidence type="ECO:0000259" key="2">
    <source>
        <dbReference type="Pfam" id="PF02657"/>
    </source>
</evidence>